<evidence type="ECO:0000313" key="2">
    <source>
        <dbReference type="Proteomes" id="UP000231464"/>
    </source>
</evidence>
<dbReference type="PANTHER" id="PTHR11669:SF8">
    <property type="entry name" value="DNA POLYMERASE III SUBUNIT DELTA"/>
    <property type="match status" value="1"/>
</dbReference>
<name>A0A2M6WA11_9BACT</name>
<protein>
    <recommendedName>
        <fullName evidence="3">DNA polymerase III subunit delta</fullName>
    </recommendedName>
</protein>
<dbReference type="PANTHER" id="PTHR11669">
    <property type="entry name" value="REPLICATION FACTOR C / DNA POLYMERASE III GAMMA-TAU SUBUNIT"/>
    <property type="match status" value="1"/>
</dbReference>
<dbReference type="SUPFAM" id="SSF52540">
    <property type="entry name" value="P-loop containing nucleoside triphosphate hydrolases"/>
    <property type="match status" value="1"/>
</dbReference>
<organism evidence="1 2">
    <name type="scientific">Candidatus Kuenenbacteria bacterium CG10_big_fil_rev_8_21_14_0_10_36_11</name>
    <dbReference type="NCBI Taxonomy" id="1974618"/>
    <lineage>
        <taxon>Bacteria</taxon>
        <taxon>Candidatus Kueneniibacteriota</taxon>
    </lineage>
</organism>
<dbReference type="AlphaFoldDB" id="A0A2M6WA11"/>
<evidence type="ECO:0000313" key="1">
    <source>
        <dbReference type="EMBL" id="PIT89658.1"/>
    </source>
</evidence>
<dbReference type="Pfam" id="PF13177">
    <property type="entry name" value="DNA_pol3_delta2"/>
    <property type="match status" value="1"/>
</dbReference>
<reference evidence="2" key="1">
    <citation type="submission" date="2017-09" db="EMBL/GenBank/DDBJ databases">
        <title>Depth-based differentiation of microbial function through sediment-hosted aquifers and enrichment of novel symbionts in the deep terrestrial subsurface.</title>
        <authorList>
            <person name="Probst A.J."/>
            <person name="Ladd B."/>
            <person name="Jarett J.K."/>
            <person name="Geller-Mcgrath D.E."/>
            <person name="Sieber C.M.K."/>
            <person name="Emerson J.B."/>
            <person name="Anantharaman K."/>
            <person name="Thomas B.C."/>
            <person name="Malmstrom R."/>
            <person name="Stieglmeier M."/>
            <person name="Klingl A."/>
            <person name="Woyke T."/>
            <person name="Ryan C.M."/>
            <person name="Banfield J.F."/>
        </authorList>
    </citation>
    <scope>NUCLEOTIDE SEQUENCE [LARGE SCALE GENOMIC DNA]</scope>
</reference>
<evidence type="ECO:0008006" key="3">
    <source>
        <dbReference type="Google" id="ProtNLM"/>
    </source>
</evidence>
<proteinExistence type="predicted"/>
<dbReference type="InterPro" id="IPR050238">
    <property type="entry name" value="DNA_Rep/Repair_Clamp_Loader"/>
</dbReference>
<comment type="caution">
    <text evidence="1">The sequence shown here is derived from an EMBL/GenBank/DDBJ whole genome shotgun (WGS) entry which is preliminary data.</text>
</comment>
<accession>A0A2M6WA11</accession>
<dbReference type="Proteomes" id="UP000231464">
    <property type="component" value="Unassembled WGS sequence"/>
</dbReference>
<gene>
    <name evidence="1" type="ORF">COU23_02705</name>
</gene>
<dbReference type="Gene3D" id="3.40.50.300">
    <property type="entry name" value="P-loop containing nucleotide triphosphate hydrolases"/>
    <property type="match status" value="1"/>
</dbReference>
<dbReference type="InterPro" id="IPR027417">
    <property type="entry name" value="P-loop_NTPase"/>
</dbReference>
<dbReference type="GO" id="GO:0006261">
    <property type="term" value="P:DNA-templated DNA replication"/>
    <property type="evidence" value="ECO:0007669"/>
    <property type="project" value="TreeGrafter"/>
</dbReference>
<sequence>MFSWNLIGHEAITTYLEAAIKNHKLAHAYLFCGAKQLGKKTLVKKFIQTILCYEQNYGAEQIPCGVCEHCLETAKNTHTDIFWLKKETDKKDITVEQIRELQNNLSLHSFFKSYKIGVIEEAENLNLASANALLKTLEEPSAKVILILITNKANQLPATIISRVQKIKLLPIAHKKIYDYLMATGKTREEAKILAHLSTGRPGRALSFLKIPEFWNSYQSQTKLFFSLLNNSKTNKIKFAANVLANKDITDKSKVILPLLNIWQILSRDLLLSKMNQNDKIINIAEQEKISLISQRYPLSKILAQQKQIEQTKIMLAMNVNPRLALENLLFKF</sequence>
<dbReference type="EMBL" id="PFBP01000042">
    <property type="protein sequence ID" value="PIT89658.1"/>
    <property type="molecule type" value="Genomic_DNA"/>
</dbReference>